<comment type="caution">
    <text evidence="2">The sequence shown here is derived from an EMBL/GenBank/DDBJ whole genome shotgun (WGS) entry which is preliminary data.</text>
</comment>
<name>A0A5B7F3R2_PORTR</name>
<protein>
    <submittedName>
        <fullName evidence="2">Uncharacterized protein</fullName>
    </submittedName>
</protein>
<evidence type="ECO:0000313" key="2">
    <source>
        <dbReference type="EMBL" id="MPC42050.1"/>
    </source>
</evidence>
<gene>
    <name evidence="2" type="ORF">E2C01_035663</name>
</gene>
<reference evidence="2 3" key="1">
    <citation type="submission" date="2019-05" db="EMBL/GenBank/DDBJ databases">
        <title>Another draft genome of Portunus trituberculatus and its Hox gene families provides insights of decapod evolution.</title>
        <authorList>
            <person name="Jeong J.-H."/>
            <person name="Song I."/>
            <person name="Kim S."/>
            <person name="Choi T."/>
            <person name="Kim D."/>
            <person name="Ryu S."/>
            <person name="Kim W."/>
        </authorList>
    </citation>
    <scope>NUCLEOTIDE SEQUENCE [LARGE SCALE GENOMIC DNA]</scope>
    <source>
        <tissue evidence="2">Muscle</tissue>
    </source>
</reference>
<keyword evidence="1" id="KW-1133">Transmembrane helix</keyword>
<proteinExistence type="predicted"/>
<sequence>MSLAVAVVVTVVVALGNTDLYVTVVSPDPVVLKHFSTLVRPLASSWIVDVAEVVVVVLSHHLPLL</sequence>
<keyword evidence="3" id="KW-1185">Reference proteome</keyword>
<dbReference type="EMBL" id="VSRR010005289">
    <property type="protein sequence ID" value="MPC42050.1"/>
    <property type="molecule type" value="Genomic_DNA"/>
</dbReference>
<feature type="transmembrane region" description="Helical" evidence="1">
    <location>
        <begin position="43"/>
        <end position="62"/>
    </location>
</feature>
<dbReference type="AlphaFoldDB" id="A0A5B7F3R2"/>
<accession>A0A5B7F3R2</accession>
<evidence type="ECO:0000313" key="3">
    <source>
        <dbReference type="Proteomes" id="UP000324222"/>
    </source>
</evidence>
<keyword evidence="1" id="KW-0812">Transmembrane</keyword>
<keyword evidence="1" id="KW-0472">Membrane</keyword>
<evidence type="ECO:0000256" key="1">
    <source>
        <dbReference type="SAM" id="Phobius"/>
    </source>
</evidence>
<dbReference type="Proteomes" id="UP000324222">
    <property type="component" value="Unassembled WGS sequence"/>
</dbReference>
<organism evidence="2 3">
    <name type="scientific">Portunus trituberculatus</name>
    <name type="common">Swimming crab</name>
    <name type="synonym">Neptunus trituberculatus</name>
    <dbReference type="NCBI Taxonomy" id="210409"/>
    <lineage>
        <taxon>Eukaryota</taxon>
        <taxon>Metazoa</taxon>
        <taxon>Ecdysozoa</taxon>
        <taxon>Arthropoda</taxon>
        <taxon>Crustacea</taxon>
        <taxon>Multicrustacea</taxon>
        <taxon>Malacostraca</taxon>
        <taxon>Eumalacostraca</taxon>
        <taxon>Eucarida</taxon>
        <taxon>Decapoda</taxon>
        <taxon>Pleocyemata</taxon>
        <taxon>Brachyura</taxon>
        <taxon>Eubrachyura</taxon>
        <taxon>Portunoidea</taxon>
        <taxon>Portunidae</taxon>
        <taxon>Portuninae</taxon>
        <taxon>Portunus</taxon>
    </lineage>
</organism>